<evidence type="ECO:0008006" key="12">
    <source>
        <dbReference type="Google" id="ProtNLM"/>
    </source>
</evidence>
<protein>
    <recommendedName>
        <fullName evidence="12">SIDT2</fullName>
    </recommendedName>
</protein>
<accession>A0A212DI72</accession>
<feature type="transmembrane region" description="Helical" evidence="8">
    <location>
        <begin position="756"/>
        <end position="777"/>
    </location>
</feature>
<dbReference type="Proteomes" id="UP000242450">
    <property type="component" value="Chromosome 1"/>
</dbReference>
<feature type="transmembrane region" description="Helical" evidence="8">
    <location>
        <begin position="715"/>
        <end position="736"/>
    </location>
</feature>
<evidence type="ECO:0000313" key="11">
    <source>
        <dbReference type="Proteomes" id="UP000242450"/>
    </source>
</evidence>
<reference evidence="10 11" key="1">
    <citation type="journal article" date="2018" name="Mol. Genet. Genomics">
        <title>The red deer Cervus elaphus genome CerEla1.0: sequencing, annotating, genes, and chromosomes.</title>
        <authorList>
            <person name="Bana N.A."/>
            <person name="Nyiri A."/>
            <person name="Nagy J."/>
            <person name="Frank K."/>
            <person name="Nagy T."/>
            <person name="Steger V."/>
            <person name="Schiller M."/>
            <person name="Lakatos P."/>
            <person name="Sugar L."/>
            <person name="Horn P."/>
            <person name="Barta E."/>
            <person name="Orosz L."/>
        </authorList>
    </citation>
    <scope>NUCLEOTIDE SEQUENCE [LARGE SCALE GENOMIC DNA]</scope>
    <source>
        <strain evidence="10">Hungarian</strain>
    </source>
</reference>
<dbReference type="InterPro" id="IPR025958">
    <property type="entry name" value="SID1_TM_fam"/>
</dbReference>
<dbReference type="PANTHER" id="PTHR12185:SF16">
    <property type="entry name" value="SID1 TRANSMEMBRANE FAMILY MEMBER 2"/>
    <property type="match status" value="1"/>
</dbReference>
<proteinExistence type="inferred from homology"/>
<dbReference type="AlphaFoldDB" id="A0A212DI72"/>
<evidence type="ECO:0000256" key="2">
    <source>
        <dbReference type="ARBA" id="ARBA00006618"/>
    </source>
</evidence>
<dbReference type="PANTHER" id="PTHR12185">
    <property type="entry name" value="SID1 TRANSMEMBRANE FAMILY MEMEBER"/>
    <property type="match status" value="1"/>
</dbReference>
<feature type="transmembrane region" description="Helical" evidence="8">
    <location>
        <begin position="325"/>
        <end position="350"/>
    </location>
</feature>
<evidence type="ECO:0000256" key="6">
    <source>
        <dbReference type="ARBA" id="ARBA00023136"/>
    </source>
</evidence>
<keyword evidence="11" id="KW-1185">Reference proteome</keyword>
<keyword evidence="3 8" id="KW-0812">Transmembrane</keyword>
<feature type="transmembrane region" description="Helical" evidence="8">
    <location>
        <begin position="815"/>
        <end position="836"/>
    </location>
</feature>
<dbReference type="OrthoDB" id="416618at2759"/>
<feature type="transmembrane region" description="Helical" evidence="8">
    <location>
        <begin position="867"/>
        <end position="886"/>
    </location>
</feature>
<evidence type="ECO:0000256" key="1">
    <source>
        <dbReference type="ARBA" id="ARBA00004141"/>
    </source>
</evidence>
<keyword evidence="7" id="KW-0325">Glycoprotein</keyword>
<dbReference type="Pfam" id="PF13965">
    <property type="entry name" value="SID-1_RNA_chan"/>
    <property type="match status" value="3"/>
</dbReference>
<gene>
    <name evidence="10" type="ORF">Celaphus_00008950</name>
</gene>
<feature type="chain" id="PRO_5013278942" description="SIDT2" evidence="9">
    <location>
        <begin position="19"/>
        <end position="901"/>
    </location>
</feature>
<evidence type="ECO:0000256" key="7">
    <source>
        <dbReference type="ARBA" id="ARBA00023180"/>
    </source>
</evidence>
<dbReference type="GO" id="GO:0003725">
    <property type="term" value="F:double-stranded RNA binding"/>
    <property type="evidence" value="ECO:0007669"/>
    <property type="project" value="TreeGrafter"/>
</dbReference>
<keyword evidence="4 9" id="KW-0732">Signal</keyword>
<feature type="transmembrane region" description="Helical" evidence="8">
    <location>
        <begin position="557"/>
        <end position="577"/>
    </location>
</feature>
<evidence type="ECO:0000256" key="4">
    <source>
        <dbReference type="ARBA" id="ARBA00022729"/>
    </source>
</evidence>
<dbReference type="GO" id="GO:0005764">
    <property type="term" value="C:lysosome"/>
    <property type="evidence" value="ECO:0007669"/>
    <property type="project" value="TreeGrafter"/>
</dbReference>
<keyword evidence="6 8" id="KW-0472">Membrane</keyword>
<dbReference type="GO" id="GO:0051033">
    <property type="term" value="F:RNA transmembrane transporter activity"/>
    <property type="evidence" value="ECO:0007669"/>
    <property type="project" value="TreeGrafter"/>
</dbReference>
<organism evidence="10 11">
    <name type="scientific">Cervus elaphus hippelaphus</name>
    <name type="common">European red deer</name>
    <dbReference type="NCBI Taxonomy" id="46360"/>
    <lineage>
        <taxon>Eukaryota</taxon>
        <taxon>Metazoa</taxon>
        <taxon>Chordata</taxon>
        <taxon>Craniata</taxon>
        <taxon>Vertebrata</taxon>
        <taxon>Euteleostomi</taxon>
        <taxon>Mammalia</taxon>
        <taxon>Eutheria</taxon>
        <taxon>Laurasiatheria</taxon>
        <taxon>Artiodactyla</taxon>
        <taxon>Ruminantia</taxon>
        <taxon>Pecora</taxon>
        <taxon>Cervidae</taxon>
        <taxon>Cervinae</taxon>
        <taxon>Cervus</taxon>
    </lineage>
</organism>
<comment type="subcellular location">
    <subcellularLocation>
        <location evidence="1">Membrane</location>
        <topology evidence="1">Multi-pass membrane protein</topology>
    </subcellularLocation>
</comment>
<sequence length="901" mass="101169">MFALGLPFLALLVASVESHLGVLGPKNVSQKDAEFERTYVDEVNSELVNIYTFNHTVTRNRTEGVRVSVNVLNKQKGAPLLFVVRQKEAVVSFQVPLILRGMFQRKYLYQKVERTLCQPPTKNESEVQFFYVDVSTLSPVNTTYQLRVSRMDDFVLRTGEPFSFNTTAAQPQYFKYEFPEGVDSVIVKVASNTAFPCSVISIQDVLCPVYDLDNNVAFIGMYQTMTKKAAITVQVGNAPGPLGDAASGHHTTIVVTIVTIITVIILQRKDFPSNSFYVVVVVKTEDQACGGSLPFYPFIEDEPVDQGHRQKTLSVLVSRAVTSEAYVGGMLFCLGIFLSFYLLTVLLACWENWRQRKKSLLVTVDRACPESGHPRVLADSFPGGPPYDGYNYGSFENGSGSTGSTDGLVDSAGPGDLSYNYQGHNQFKRRLPFGEMRQLCIAMGRCGEGGRCSANQLLPGRLTGARRLEDQKDALNCDNCPRPWVQCLPGNPFPLSSPDPVGTRPRLDSMSSVEEDDYDTLADIDSDKNVIRTKQYLYVADLARKDKRVLRKKYQIYFWNIATIAVFYALPVVQLVITYQTVVNVTGNQDICYYNFLCAHPLGNLSAFNNILSNLGYILLGLLFLLIILQREINHNRALLRNDLCALECGIPKHFGLFYAMGTALMMEGLLSACYHVCPNYTNFQFDTSFMYMIAGLCMLKLYQKRHPDINASAYSAYACLAIVIFFSVLGVVRPWPTLLTRRTGARVFGKGNTAFWIIFSIIHITATLLLSTQLYYMGRWKLGEGLPRACRVGRGLRSVSPVFPQLRSGERIKLIPLLCIVCTSVVWGFALFFFFQGLSTWQKTPAESREHNRDCILLDFFDDHDIWHFLSSIAMFGSFLVLLTLDDDLDTVQRDKIYVF</sequence>
<evidence type="ECO:0000256" key="9">
    <source>
        <dbReference type="SAM" id="SignalP"/>
    </source>
</evidence>
<name>A0A212DI72_CEREH</name>
<dbReference type="EMBL" id="MKHE01000001">
    <property type="protein sequence ID" value="OWK17871.1"/>
    <property type="molecule type" value="Genomic_DNA"/>
</dbReference>
<evidence type="ECO:0000256" key="5">
    <source>
        <dbReference type="ARBA" id="ARBA00022989"/>
    </source>
</evidence>
<keyword evidence="5 8" id="KW-1133">Transmembrane helix</keyword>
<feature type="signal peptide" evidence="9">
    <location>
        <begin position="1"/>
        <end position="18"/>
    </location>
</feature>
<evidence type="ECO:0000256" key="8">
    <source>
        <dbReference type="SAM" id="Phobius"/>
    </source>
</evidence>
<evidence type="ECO:0000256" key="3">
    <source>
        <dbReference type="ARBA" id="ARBA00022692"/>
    </source>
</evidence>
<comment type="similarity">
    <text evidence="2">Belongs to the SID1 family.</text>
</comment>
<comment type="caution">
    <text evidence="10">The sequence shown here is derived from an EMBL/GenBank/DDBJ whole genome shotgun (WGS) entry which is preliminary data.</text>
</comment>
<feature type="transmembrane region" description="Helical" evidence="8">
    <location>
        <begin position="611"/>
        <end position="629"/>
    </location>
</feature>
<evidence type="ECO:0000313" key="10">
    <source>
        <dbReference type="EMBL" id="OWK17871.1"/>
    </source>
</evidence>
<dbReference type="GO" id="GO:0005886">
    <property type="term" value="C:plasma membrane"/>
    <property type="evidence" value="ECO:0007669"/>
    <property type="project" value="TreeGrafter"/>
</dbReference>